<dbReference type="HOGENOM" id="CLU_039279_0_0_11"/>
<dbReference type="AlphaFoldDB" id="A0A0A8B1K8"/>
<feature type="transmembrane region" description="Helical" evidence="2">
    <location>
        <begin position="96"/>
        <end position="121"/>
    </location>
</feature>
<dbReference type="KEGG" id="cbac:JI75_00325"/>
<evidence type="ECO:0000256" key="2">
    <source>
        <dbReference type="SAM" id="Phobius"/>
    </source>
</evidence>
<keyword evidence="2" id="KW-1133">Transmembrane helix</keyword>
<dbReference type="Pfam" id="PF10112">
    <property type="entry name" value="Halogen_Hydrol"/>
    <property type="match status" value="1"/>
</dbReference>
<evidence type="ECO:0000313" key="4">
    <source>
        <dbReference type="Proteomes" id="UP000031121"/>
    </source>
</evidence>
<reference evidence="3 4" key="2">
    <citation type="journal article" date="2015" name="Genome Announc.">
        <title>Complete Genome Sequence of Coriobacteriaceae Strain 68-1-3, a Novel Mucus-Degrading Isolate from the Swine Intestinal Tract.</title>
        <authorList>
            <person name="Looft T."/>
            <person name="Bayles D.O."/>
            <person name="Alt D.P."/>
            <person name="Stanton T.B."/>
        </authorList>
    </citation>
    <scope>NUCLEOTIDE SEQUENCE [LARGE SCALE GENOMIC DNA]</scope>
    <source>
        <strain evidence="3 4">68-1-3</strain>
    </source>
</reference>
<feature type="transmembrane region" description="Helical" evidence="2">
    <location>
        <begin position="127"/>
        <end position="148"/>
    </location>
</feature>
<keyword evidence="2" id="KW-0812">Transmembrane</keyword>
<dbReference type="InterPro" id="IPR018770">
    <property type="entry name" value="ChloroindolylP_hydrolase"/>
</dbReference>
<name>A0A0A8B1K8_9ACTN</name>
<proteinExistence type="predicted"/>
<keyword evidence="2" id="KW-0472">Membrane</keyword>
<organism evidence="3 4">
    <name type="scientific">Berryella intestinalis</name>
    <dbReference type="NCBI Taxonomy" id="1531429"/>
    <lineage>
        <taxon>Bacteria</taxon>
        <taxon>Bacillati</taxon>
        <taxon>Actinomycetota</taxon>
        <taxon>Coriobacteriia</taxon>
        <taxon>Eggerthellales</taxon>
        <taxon>Eggerthellaceae</taxon>
        <taxon>Berryella</taxon>
    </lineage>
</organism>
<dbReference type="Proteomes" id="UP000031121">
    <property type="component" value="Chromosome"/>
</dbReference>
<evidence type="ECO:0000313" key="3">
    <source>
        <dbReference type="EMBL" id="AJC11376.1"/>
    </source>
</evidence>
<evidence type="ECO:0000256" key="1">
    <source>
        <dbReference type="SAM" id="MobiDB-lite"/>
    </source>
</evidence>
<evidence type="ECO:0008006" key="5">
    <source>
        <dbReference type="Google" id="ProtNLM"/>
    </source>
</evidence>
<feature type="compositionally biased region" description="Basic and acidic residues" evidence="1">
    <location>
        <begin position="248"/>
        <end position="259"/>
    </location>
</feature>
<dbReference type="EMBL" id="CP009302">
    <property type="protein sequence ID" value="AJC11376.1"/>
    <property type="molecule type" value="Genomic_DNA"/>
</dbReference>
<protein>
    <recommendedName>
        <fullName evidence="5">5-bromo-4-chloroindolyl phosphate hydrolysis protein</fullName>
    </recommendedName>
</protein>
<gene>
    <name evidence="3" type="ORF">JI75_00325</name>
</gene>
<sequence length="405" mass="44204">MAQPKNIPDQIGETVQDALDHQDFSKIQDMVQRSMGAAVRGIGVGLSQAAGASHRVYEDYRRSQAERLAREQERQEIARVSPSRFAEPRSQKASGVVMALLGGIFSGLFGTVALVASVGALAGAGDLFASSAAVLLALAGASLGVAIVGGKRLGMISRFSRYRRTIGASEAFSLTELAGSTGRTAAAVSKDLSKMIERGLFLQAHVDQSADTLFLTDAAYNTFRNDREEQAKEEYRERLRQQASNGRSQERPLTDAEREKLREGREFLEQIRARIPDLGSEEAKKKAEAISLVADNIFNRAEQDPDVIEGLDQMVGYYLPLTIKLLDAYADLVSQPIQSESIGVSRHEIEGTLETLVGAFAKLHDSLFRDMTWDVSTDISVLNAMLAQDGLAEDPFERKAGRNHE</sequence>
<keyword evidence="4" id="KW-1185">Reference proteome</keyword>
<reference evidence="4" key="1">
    <citation type="submission" date="2014-08" db="EMBL/GenBank/DDBJ databases">
        <title>Coriobacteriaceae sp. complete genome.</title>
        <authorList>
            <person name="Looft T."/>
            <person name="Bayles D.O."/>
            <person name="Stanton T.B."/>
        </authorList>
    </citation>
    <scope>NUCLEOTIDE SEQUENCE [LARGE SCALE GENOMIC DNA]</scope>
    <source>
        <strain evidence="4">68-1-3</strain>
    </source>
</reference>
<accession>A0A0A8B1K8</accession>
<feature type="region of interest" description="Disordered" evidence="1">
    <location>
        <begin position="237"/>
        <end position="259"/>
    </location>
</feature>